<name>A0A0A9EX86_ARUDO</name>
<dbReference type="AlphaFoldDB" id="A0A0A9EX86"/>
<dbReference type="EMBL" id="GBRH01194317">
    <property type="protein sequence ID" value="JAE03579.1"/>
    <property type="molecule type" value="Transcribed_RNA"/>
</dbReference>
<reference evidence="1" key="2">
    <citation type="journal article" date="2015" name="Data Brief">
        <title>Shoot transcriptome of the giant reed, Arundo donax.</title>
        <authorList>
            <person name="Barrero R.A."/>
            <person name="Guerrero F.D."/>
            <person name="Moolhuijzen P."/>
            <person name="Goolsby J.A."/>
            <person name="Tidwell J."/>
            <person name="Bellgard S.E."/>
            <person name="Bellgard M.I."/>
        </authorList>
    </citation>
    <scope>NUCLEOTIDE SEQUENCE</scope>
    <source>
        <tissue evidence="1">Shoot tissue taken approximately 20 cm above the soil surface</tissue>
    </source>
</reference>
<evidence type="ECO:0000313" key="1">
    <source>
        <dbReference type="EMBL" id="JAE03579.1"/>
    </source>
</evidence>
<proteinExistence type="predicted"/>
<organism evidence="1">
    <name type="scientific">Arundo donax</name>
    <name type="common">Giant reed</name>
    <name type="synonym">Donax arundinaceus</name>
    <dbReference type="NCBI Taxonomy" id="35708"/>
    <lineage>
        <taxon>Eukaryota</taxon>
        <taxon>Viridiplantae</taxon>
        <taxon>Streptophyta</taxon>
        <taxon>Embryophyta</taxon>
        <taxon>Tracheophyta</taxon>
        <taxon>Spermatophyta</taxon>
        <taxon>Magnoliopsida</taxon>
        <taxon>Liliopsida</taxon>
        <taxon>Poales</taxon>
        <taxon>Poaceae</taxon>
        <taxon>PACMAD clade</taxon>
        <taxon>Arundinoideae</taxon>
        <taxon>Arundineae</taxon>
        <taxon>Arundo</taxon>
    </lineage>
</organism>
<sequence>MNALKQDQDNHHDHTKRVVMRTAIVWNAHLHTGYVNIGTN</sequence>
<reference evidence="1" key="1">
    <citation type="submission" date="2014-09" db="EMBL/GenBank/DDBJ databases">
        <authorList>
            <person name="Magalhaes I.L.F."/>
            <person name="Oliveira U."/>
            <person name="Santos F.R."/>
            <person name="Vidigal T.H.D.A."/>
            <person name="Brescovit A.D."/>
            <person name="Santos A.J."/>
        </authorList>
    </citation>
    <scope>NUCLEOTIDE SEQUENCE</scope>
    <source>
        <tissue evidence="1">Shoot tissue taken approximately 20 cm above the soil surface</tissue>
    </source>
</reference>
<protein>
    <submittedName>
        <fullName evidence="1">Uncharacterized protein</fullName>
    </submittedName>
</protein>
<accession>A0A0A9EX86</accession>